<organism evidence="2 3">
    <name type="scientific">Phascolomyces articulosus</name>
    <dbReference type="NCBI Taxonomy" id="60185"/>
    <lineage>
        <taxon>Eukaryota</taxon>
        <taxon>Fungi</taxon>
        <taxon>Fungi incertae sedis</taxon>
        <taxon>Mucoromycota</taxon>
        <taxon>Mucoromycotina</taxon>
        <taxon>Mucoromycetes</taxon>
        <taxon>Mucorales</taxon>
        <taxon>Lichtheimiaceae</taxon>
        <taxon>Phascolomyces</taxon>
    </lineage>
</organism>
<sequence length="67" mass="7838">KHILFPPPKDNFIFKVCVSFSLIIFSLSLSYYYIFSFLFDPEADDFSLSIFTCVYISIYLYLNNCGP</sequence>
<evidence type="ECO:0000256" key="1">
    <source>
        <dbReference type="SAM" id="Phobius"/>
    </source>
</evidence>
<protein>
    <submittedName>
        <fullName evidence="2">Uncharacterized protein</fullName>
    </submittedName>
</protein>
<reference evidence="2" key="1">
    <citation type="journal article" date="2022" name="IScience">
        <title>Evolution of zygomycete secretomes and the origins of terrestrial fungal ecologies.</title>
        <authorList>
            <person name="Chang Y."/>
            <person name="Wang Y."/>
            <person name="Mondo S."/>
            <person name="Ahrendt S."/>
            <person name="Andreopoulos W."/>
            <person name="Barry K."/>
            <person name="Beard J."/>
            <person name="Benny G.L."/>
            <person name="Blankenship S."/>
            <person name="Bonito G."/>
            <person name="Cuomo C."/>
            <person name="Desiro A."/>
            <person name="Gervers K.A."/>
            <person name="Hundley H."/>
            <person name="Kuo A."/>
            <person name="LaButti K."/>
            <person name="Lang B.F."/>
            <person name="Lipzen A."/>
            <person name="O'Donnell K."/>
            <person name="Pangilinan J."/>
            <person name="Reynolds N."/>
            <person name="Sandor L."/>
            <person name="Smith M.E."/>
            <person name="Tsang A."/>
            <person name="Grigoriev I.V."/>
            <person name="Stajich J.E."/>
            <person name="Spatafora J.W."/>
        </authorList>
    </citation>
    <scope>NUCLEOTIDE SEQUENCE</scope>
    <source>
        <strain evidence="2">RSA 2281</strain>
    </source>
</reference>
<proteinExistence type="predicted"/>
<reference evidence="2" key="2">
    <citation type="submission" date="2023-02" db="EMBL/GenBank/DDBJ databases">
        <authorList>
            <consortium name="DOE Joint Genome Institute"/>
            <person name="Mondo S.J."/>
            <person name="Chang Y."/>
            <person name="Wang Y."/>
            <person name="Ahrendt S."/>
            <person name="Andreopoulos W."/>
            <person name="Barry K."/>
            <person name="Beard J."/>
            <person name="Benny G.L."/>
            <person name="Blankenship S."/>
            <person name="Bonito G."/>
            <person name="Cuomo C."/>
            <person name="Desiro A."/>
            <person name="Gervers K.A."/>
            <person name="Hundley H."/>
            <person name="Kuo A."/>
            <person name="LaButti K."/>
            <person name="Lang B.F."/>
            <person name="Lipzen A."/>
            <person name="O'Donnell K."/>
            <person name="Pangilinan J."/>
            <person name="Reynolds N."/>
            <person name="Sandor L."/>
            <person name="Smith M.W."/>
            <person name="Tsang A."/>
            <person name="Grigoriev I.V."/>
            <person name="Stajich J.E."/>
            <person name="Spatafora J.W."/>
        </authorList>
    </citation>
    <scope>NUCLEOTIDE SEQUENCE</scope>
    <source>
        <strain evidence="2">RSA 2281</strain>
    </source>
</reference>
<feature type="non-terminal residue" evidence="2">
    <location>
        <position position="1"/>
    </location>
</feature>
<name>A0AAD5KCX9_9FUNG</name>
<keyword evidence="1" id="KW-1133">Transmembrane helix</keyword>
<dbReference type="Proteomes" id="UP001209540">
    <property type="component" value="Unassembled WGS sequence"/>
</dbReference>
<evidence type="ECO:0000313" key="2">
    <source>
        <dbReference type="EMBL" id="KAI9268065.1"/>
    </source>
</evidence>
<feature type="transmembrane region" description="Helical" evidence="1">
    <location>
        <begin position="46"/>
        <end position="62"/>
    </location>
</feature>
<dbReference type="EMBL" id="JAIXMP010000009">
    <property type="protein sequence ID" value="KAI9268065.1"/>
    <property type="molecule type" value="Genomic_DNA"/>
</dbReference>
<accession>A0AAD5KCX9</accession>
<feature type="transmembrane region" description="Helical" evidence="1">
    <location>
        <begin position="12"/>
        <end position="34"/>
    </location>
</feature>
<keyword evidence="1" id="KW-0472">Membrane</keyword>
<keyword evidence="1" id="KW-0812">Transmembrane</keyword>
<evidence type="ECO:0000313" key="3">
    <source>
        <dbReference type="Proteomes" id="UP001209540"/>
    </source>
</evidence>
<gene>
    <name evidence="2" type="ORF">BDA99DRAFT_461489</name>
</gene>
<comment type="caution">
    <text evidence="2">The sequence shown here is derived from an EMBL/GenBank/DDBJ whole genome shotgun (WGS) entry which is preliminary data.</text>
</comment>
<dbReference type="AlphaFoldDB" id="A0AAD5KCX9"/>
<keyword evidence="3" id="KW-1185">Reference proteome</keyword>